<dbReference type="InterPro" id="IPR036909">
    <property type="entry name" value="Cyt_c-like_dom_sf"/>
</dbReference>
<dbReference type="InterPro" id="IPR022442">
    <property type="entry name" value="SO_2930-like_dom"/>
</dbReference>
<dbReference type="PANTHER" id="PTHR22990:SF15">
    <property type="entry name" value="F-BOX ONLY PROTEIN 10"/>
    <property type="match status" value="1"/>
</dbReference>
<dbReference type="PROSITE" id="PS51007">
    <property type="entry name" value="CYTC"/>
    <property type="match status" value="1"/>
</dbReference>
<dbReference type="GO" id="GO:0020037">
    <property type="term" value="F:heme binding"/>
    <property type="evidence" value="ECO:0007669"/>
    <property type="project" value="InterPro"/>
</dbReference>
<keyword evidence="4 5" id="KW-0408">Iron</keyword>
<keyword evidence="1 5" id="KW-0349">Heme</keyword>
<evidence type="ECO:0000256" key="4">
    <source>
        <dbReference type="ARBA" id="ARBA00023004"/>
    </source>
</evidence>
<dbReference type="Pfam" id="PF13442">
    <property type="entry name" value="Cytochrome_CBB3"/>
    <property type="match status" value="1"/>
</dbReference>
<dbReference type="STRING" id="947013.SAMN04488109_3035"/>
<evidence type="ECO:0000256" key="1">
    <source>
        <dbReference type="ARBA" id="ARBA00022617"/>
    </source>
</evidence>
<dbReference type="AlphaFoldDB" id="A0A1M5QV61"/>
<proteinExistence type="predicted"/>
<organism evidence="7 8">
    <name type="scientific">Chryseolinea serpens</name>
    <dbReference type="NCBI Taxonomy" id="947013"/>
    <lineage>
        <taxon>Bacteria</taxon>
        <taxon>Pseudomonadati</taxon>
        <taxon>Bacteroidota</taxon>
        <taxon>Cytophagia</taxon>
        <taxon>Cytophagales</taxon>
        <taxon>Fulvivirgaceae</taxon>
        <taxon>Chryseolinea</taxon>
    </lineage>
</organism>
<accession>A0A1M5QV61</accession>
<dbReference type="Gene3D" id="2.160.20.10">
    <property type="entry name" value="Single-stranded right-handed beta-helix, Pectin lyase-like"/>
    <property type="match status" value="1"/>
</dbReference>
<evidence type="ECO:0000256" key="2">
    <source>
        <dbReference type="ARBA" id="ARBA00022723"/>
    </source>
</evidence>
<dbReference type="InterPro" id="IPR011050">
    <property type="entry name" value="Pectin_lyase_fold/virulence"/>
</dbReference>
<dbReference type="InterPro" id="IPR006626">
    <property type="entry name" value="PbH1"/>
</dbReference>
<dbReference type="PANTHER" id="PTHR22990">
    <property type="entry name" value="F-BOX ONLY PROTEIN"/>
    <property type="match status" value="1"/>
</dbReference>
<evidence type="ECO:0000256" key="3">
    <source>
        <dbReference type="ARBA" id="ARBA00022737"/>
    </source>
</evidence>
<evidence type="ECO:0000259" key="6">
    <source>
        <dbReference type="PROSITE" id="PS51007"/>
    </source>
</evidence>
<dbReference type="EMBL" id="FQWQ01000002">
    <property type="protein sequence ID" value="SHH18044.1"/>
    <property type="molecule type" value="Genomic_DNA"/>
</dbReference>
<dbReference type="InterPro" id="IPR012334">
    <property type="entry name" value="Pectin_lyas_fold"/>
</dbReference>
<evidence type="ECO:0000313" key="7">
    <source>
        <dbReference type="EMBL" id="SHH18044.1"/>
    </source>
</evidence>
<sequence length="497" mass="53832">MKTAKRVLLVVAIFAIGIYCGKLFFGRGSDIPAPVPTYFSESAQPGDSVGVGAGTVTGKIIEVKNGSSIQEAVGKANPGDLIRIYPGVYHETVYIDKDNISLQGVIVNGEWPTLDGEKKQNDAILYSGNGVLVENLKITNYKGNGIMGQAGNNYVIRNNWIVDTGVYGIFPQFGKNGLVERNILTGIEDAAIYIGMCDNVDVRFNEVYGNVAGIEIENSRHALVEYNYAHDNTGGILAFLTPGLPIKTCYDVIIRNNYVYHNNTKNFGAVGSTVSHIPKGTGMLIMAADDITIENNIVTGNDNAGITITDYGYAGVDHASDPESEPNSDRITLLDNFMSNNGADPVADVKTIMMTKLSKLGPDIIAVGGGVGSCVINPGRYRTFGLDAYANCQARDTRSVKTYLLNKPVTPRITASMEKGRMTYYGVCSGCHAYSTRLVGPPVNTIQAMYKNNAQGIVDFIAHPVHKRDDYPEMPPQNYLTTETRKAVAEYMLSITK</sequence>
<dbReference type="Pfam" id="PF13229">
    <property type="entry name" value="Beta_helix"/>
    <property type="match status" value="1"/>
</dbReference>
<dbReference type="SUPFAM" id="SSF46626">
    <property type="entry name" value="Cytochrome c"/>
    <property type="match status" value="1"/>
</dbReference>
<dbReference type="GO" id="GO:0009055">
    <property type="term" value="F:electron transfer activity"/>
    <property type="evidence" value="ECO:0007669"/>
    <property type="project" value="InterPro"/>
</dbReference>
<dbReference type="InterPro" id="IPR009056">
    <property type="entry name" value="Cyt_c-like_dom"/>
</dbReference>
<reference evidence="7 8" key="1">
    <citation type="submission" date="2016-11" db="EMBL/GenBank/DDBJ databases">
        <authorList>
            <person name="Jaros S."/>
            <person name="Januszkiewicz K."/>
            <person name="Wedrychowicz H."/>
        </authorList>
    </citation>
    <scope>NUCLEOTIDE SEQUENCE [LARGE SCALE GENOMIC DNA]</scope>
    <source>
        <strain evidence="7 8">DSM 24574</strain>
    </source>
</reference>
<evidence type="ECO:0000256" key="5">
    <source>
        <dbReference type="PROSITE-ProRule" id="PRU00433"/>
    </source>
</evidence>
<dbReference type="Gene3D" id="1.10.760.10">
    <property type="entry name" value="Cytochrome c-like domain"/>
    <property type="match status" value="1"/>
</dbReference>
<dbReference type="NCBIfam" id="TIGR03805">
    <property type="entry name" value="beta_helix_1"/>
    <property type="match status" value="1"/>
</dbReference>
<evidence type="ECO:0000313" key="8">
    <source>
        <dbReference type="Proteomes" id="UP000184212"/>
    </source>
</evidence>
<feature type="domain" description="Cytochrome c" evidence="6">
    <location>
        <begin position="415"/>
        <end position="496"/>
    </location>
</feature>
<dbReference type="RefSeq" id="WP_073135603.1">
    <property type="nucleotide sequence ID" value="NZ_FQWQ01000002.1"/>
</dbReference>
<dbReference type="InterPro" id="IPR051550">
    <property type="entry name" value="SCF-Subunits/Alg-Epimerases"/>
</dbReference>
<dbReference type="GO" id="GO:0046872">
    <property type="term" value="F:metal ion binding"/>
    <property type="evidence" value="ECO:0007669"/>
    <property type="project" value="UniProtKB-KW"/>
</dbReference>
<dbReference type="SUPFAM" id="SSF51126">
    <property type="entry name" value="Pectin lyase-like"/>
    <property type="match status" value="1"/>
</dbReference>
<keyword evidence="2 5" id="KW-0479">Metal-binding</keyword>
<name>A0A1M5QV61_9BACT</name>
<gene>
    <name evidence="7" type="ORF">SAMN04488109_3035</name>
</gene>
<keyword evidence="8" id="KW-1185">Reference proteome</keyword>
<dbReference type="OrthoDB" id="338827at2"/>
<dbReference type="Proteomes" id="UP000184212">
    <property type="component" value="Unassembled WGS sequence"/>
</dbReference>
<dbReference type="SMART" id="SM00710">
    <property type="entry name" value="PbH1"/>
    <property type="match status" value="7"/>
</dbReference>
<dbReference type="InterPro" id="IPR039448">
    <property type="entry name" value="Beta_helix"/>
</dbReference>
<protein>
    <submittedName>
        <fullName evidence="7">Parallel beta-helix repeat-containing protein</fullName>
    </submittedName>
</protein>
<keyword evidence="3" id="KW-0677">Repeat</keyword>